<reference evidence="1 2" key="1">
    <citation type="journal article" date="2019" name="Nat. Plants">
        <title>Stout camphor tree genome fills gaps in understanding of flowering plant genome evolution.</title>
        <authorList>
            <person name="Chaw S.M."/>
            <person name="Liu Y.C."/>
            <person name="Wu Y.W."/>
            <person name="Wang H.Y."/>
            <person name="Lin C.I."/>
            <person name="Wu C.S."/>
            <person name="Ke H.M."/>
            <person name="Chang L.Y."/>
            <person name="Hsu C.Y."/>
            <person name="Yang H.T."/>
            <person name="Sudianto E."/>
            <person name="Hsu M.H."/>
            <person name="Wu K.P."/>
            <person name="Wang L.N."/>
            <person name="Leebens-Mack J.H."/>
            <person name="Tsai I.J."/>
        </authorList>
    </citation>
    <scope>NUCLEOTIDE SEQUENCE [LARGE SCALE GENOMIC DNA]</scope>
    <source>
        <strain evidence="2">cv. Chaw 1501</strain>
        <tissue evidence="1">Young leaves</tissue>
    </source>
</reference>
<name>A0A3S3N913_9MAGN</name>
<dbReference type="Proteomes" id="UP000283530">
    <property type="component" value="Unassembled WGS sequence"/>
</dbReference>
<proteinExistence type="predicted"/>
<gene>
    <name evidence="1" type="ORF">CKAN_01967200</name>
</gene>
<keyword evidence="2" id="KW-1185">Reference proteome</keyword>
<dbReference type="EMBL" id="QPKB01000008">
    <property type="protein sequence ID" value="RWR90573.1"/>
    <property type="molecule type" value="Genomic_DNA"/>
</dbReference>
<evidence type="ECO:0000313" key="2">
    <source>
        <dbReference type="Proteomes" id="UP000283530"/>
    </source>
</evidence>
<sequence>MHTTLPIYRQSSSFGLSPFRFCFFLCSCKKKKNRSIASLCFFTSSLQSKESQQTLQLETLNYLYPSP</sequence>
<dbReference type="AlphaFoldDB" id="A0A3S3N913"/>
<comment type="caution">
    <text evidence="1">The sequence shown here is derived from an EMBL/GenBank/DDBJ whole genome shotgun (WGS) entry which is preliminary data.</text>
</comment>
<protein>
    <submittedName>
        <fullName evidence="1">Uncharacterized protein</fullName>
    </submittedName>
</protein>
<evidence type="ECO:0000313" key="1">
    <source>
        <dbReference type="EMBL" id="RWR90573.1"/>
    </source>
</evidence>
<organism evidence="1 2">
    <name type="scientific">Cinnamomum micranthum f. kanehirae</name>
    <dbReference type="NCBI Taxonomy" id="337451"/>
    <lineage>
        <taxon>Eukaryota</taxon>
        <taxon>Viridiplantae</taxon>
        <taxon>Streptophyta</taxon>
        <taxon>Embryophyta</taxon>
        <taxon>Tracheophyta</taxon>
        <taxon>Spermatophyta</taxon>
        <taxon>Magnoliopsida</taxon>
        <taxon>Magnoliidae</taxon>
        <taxon>Laurales</taxon>
        <taxon>Lauraceae</taxon>
        <taxon>Cinnamomum</taxon>
    </lineage>
</organism>
<accession>A0A3S3N913</accession>